<reference evidence="1 2" key="1">
    <citation type="journal article" date="2011" name="J. Bacteriol.">
        <title>Genome sequence of the algicidal bacterium Kordia algicida OT-1.</title>
        <authorList>
            <person name="Lee H.S."/>
            <person name="Kang S.G."/>
            <person name="Kwon K.K."/>
            <person name="Lee J.H."/>
            <person name="Kim S.J."/>
        </authorList>
    </citation>
    <scope>NUCLEOTIDE SEQUENCE [LARGE SCALE GENOMIC DNA]</scope>
    <source>
        <strain evidence="1 2">OT-1</strain>
    </source>
</reference>
<dbReference type="STRING" id="391587.KAOT1_06627"/>
<name>A9E519_9FLAO</name>
<protein>
    <submittedName>
        <fullName evidence="1">Uncharacterized protein</fullName>
    </submittedName>
</protein>
<dbReference type="Proteomes" id="UP000002945">
    <property type="component" value="Unassembled WGS sequence"/>
</dbReference>
<dbReference type="HOGENOM" id="CLU_3422909_0_0_10"/>
<dbReference type="EMBL" id="ABIB01000010">
    <property type="protein sequence ID" value="EDP95137.1"/>
    <property type="molecule type" value="Genomic_DNA"/>
</dbReference>
<organism evidence="1 2">
    <name type="scientific">Kordia algicida OT-1</name>
    <dbReference type="NCBI Taxonomy" id="391587"/>
    <lineage>
        <taxon>Bacteria</taxon>
        <taxon>Pseudomonadati</taxon>
        <taxon>Bacteroidota</taxon>
        <taxon>Flavobacteriia</taxon>
        <taxon>Flavobacteriales</taxon>
        <taxon>Flavobacteriaceae</taxon>
        <taxon>Kordia</taxon>
    </lineage>
</organism>
<sequence length="23" mass="2538">MQVSAGKVGKLNTDDDIIEDNFK</sequence>
<proteinExistence type="predicted"/>
<evidence type="ECO:0000313" key="1">
    <source>
        <dbReference type="EMBL" id="EDP95137.1"/>
    </source>
</evidence>
<accession>A9E519</accession>
<comment type="caution">
    <text evidence="1">The sequence shown here is derived from an EMBL/GenBank/DDBJ whole genome shotgun (WGS) entry which is preliminary data.</text>
</comment>
<dbReference type="AlphaFoldDB" id="A9E519"/>
<gene>
    <name evidence="1" type="ORF">KAOT1_06627</name>
</gene>
<keyword evidence="2" id="KW-1185">Reference proteome</keyword>
<evidence type="ECO:0000313" key="2">
    <source>
        <dbReference type="Proteomes" id="UP000002945"/>
    </source>
</evidence>